<evidence type="ECO:0000256" key="2">
    <source>
        <dbReference type="SAM" id="Phobius"/>
    </source>
</evidence>
<reference evidence="3 4" key="1">
    <citation type="submission" date="2012-05" db="EMBL/GenBank/DDBJ databases">
        <authorList>
            <person name="Harkins D.M."/>
            <person name="Madupu R."/>
            <person name="Durkin A.S."/>
            <person name="Torralba M."/>
            <person name="Methe B."/>
            <person name="Sutton G.G."/>
            <person name="Nelson K.E."/>
        </authorList>
    </citation>
    <scope>NUCLEOTIDE SEQUENCE [LARGE SCALE GENOMIC DNA]</scope>
    <source>
        <strain evidence="3 4">F0489</strain>
    </source>
</reference>
<dbReference type="InterPro" id="IPR001646">
    <property type="entry name" value="5peptide_repeat"/>
</dbReference>
<dbReference type="EMBL" id="AKFT01000007">
    <property type="protein sequence ID" value="EJF47610.1"/>
    <property type="molecule type" value="Genomic_DNA"/>
</dbReference>
<keyword evidence="2" id="KW-0472">Membrane</keyword>
<evidence type="ECO:0000313" key="4">
    <source>
        <dbReference type="Proteomes" id="UP000002941"/>
    </source>
</evidence>
<sequence length="410" mass="46279">MTTRSPSRRHRIPALIRSLLSGTRRRWLHRSYCLLRSPSQWNLFGTIAVWVILAIGAFTTLGWLWGSGPYSSWQRVFTNWSGNELRGEPLELVKVSLTTIGGIGAVGYLVIKYRERAAIERNEVDAKLLSAVQQLGSDSSQVRIAGVYALADVADTYGSPYHQRVVDILCGYLRAERGHWEPTEAADPQTIKTEADPNPRYVTTDGPVESTILGMLARHLRKARTDSDSRRQVKQEVADDQLWCDCKIDLHGAHFSERVYLDKITCRWLDAHDVHFGDYLSMISSTFTESVSFYGTTFSGEVRFSCSRFQKFANFNKATFKNYTIFAGASFEGDARFRDIRYEESGHGYFSGARFNIGYWHADPPIFSVSTPGKSVAELPDGAGWADFSDETPRNIDDPETWNRENHASS</sequence>
<feature type="transmembrane region" description="Helical" evidence="2">
    <location>
        <begin position="41"/>
        <end position="65"/>
    </location>
</feature>
<gene>
    <name evidence="3" type="ORF">HMPREF1318_2347</name>
</gene>
<keyword evidence="4" id="KW-1185">Reference proteome</keyword>
<dbReference type="Pfam" id="PF13576">
    <property type="entry name" value="Pentapeptide_3"/>
    <property type="match status" value="1"/>
</dbReference>
<accession>J1HNP8</accession>
<feature type="transmembrane region" description="Helical" evidence="2">
    <location>
        <begin position="92"/>
        <end position="111"/>
    </location>
</feature>
<keyword evidence="2" id="KW-1133">Transmembrane helix</keyword>
<dbReference type="Proteomes" id="UP000002941">
    <property type="component" value="Unassembled WGS sequence"/>
</dbReference>
<feature type="compositionally biased region" description="Basic and acidic residues" evidence="1">
    <location>
        <begin position="391"/>
        <end position="410"/>
    </location>
</feature>
<dbReference type="OrthoDB" id="3827724at2"/>
<dbReference type="PATRIC" id="fig|1125718.3.peg.118"/>
<feature type="region of interest" description="Disordered" evidence="1">
    <location>
        <begin position="184"/>
        <end position="204"/>
    </location>
</feature>
<dbReference type="eggNOG" id="COG1357">
    <property type="taxonomic scope" value="Bacteria"/>
</dbReference>
<evidence type="ECO:0000256" key="1">
    <source>
        <dbReference type="SAM" id="MobiDB-lite"/>
    </source>
</evidence>
<proteinExistence type="predicted"/>
<feature type="region of interest" description="Disordered" evidence="1">
    <location>
        <begin position="384"/>
        <end position="410"/>
    </location>
</feature>
<dbReference type="AlphaFoldDB" id="J1HNP8"/>
<organism evidence="3 4">
    <name type="scientific">Actinomyces massiliensis F0489</name>
    <dbReference type="NCBI Taxonomy" id="1125718"/>
    <lineage>
        <taxon>Bacteria</taxon>
        <taxon>Bacillati</taxon>
        <taxon>Actinomycetota</taxon>
        <taxon>Actinomycetes</taxon>
        <taxon>Actinomycetales</taxon>
        <taxon>Actinomycetaceae</taxon>
        <taxon>Actinomyces</taxon>
    </lineage>
</organism>
<evidence type="ECO:0000313" key="3">
    <source>
        <dbReference type="EMBL" id="EJF47610.1"/>
    </source>
</evidence>
<comment type="caution">
    <text evidence="3">The sequence shown here is derived from an EMBL/GenBank/DDBJ whole genome shotgun (WGS) entry which is preliminary data.</text>
</comment>
<keyword evidence="2" id="KW-0812">Transmembrane</keyword>
<protein>
    <submittedName>
        <fullName evidence="3">Pentapeptide repeat protein</fullName>
    </submittedName>
</protein>
<dbReference type="RefSeq" id="WP_008729522.1">
    <property type="nucleotide sequence ID" value="NZ_AKFT01000007.1"/>
</dbReference>
<name>J1HNP8_9ACTO</name>